<evidence type="ECO:0000313" key="2">
    <source>
        <dbReference type="EMBL" id="KAE8237551.1"/>
    </source>
</evidence>
<keyword evidence="3" id="KW-1185">Reference proteome</keyword>
<dbReference type="Proteomes" id="UP000077521">
    <property type="component" value="Unassembled WGS sequence"/>
</dbReference>
<dbReference type="GO" id="GO:0001181">
    <property type="term" value="F:RNA polymerase I general transcription initiation factor activity"/>
    <property type="evidence" value="ECO:0007669"/>
    <property type="project" value="InterPro"/>
</dbReference>
<dbReference type="EMBL" id="LWDF02001745">
    <property type="protein sequence ID" value="KAE8237551.1"/>
    <property type="molecule type" value="Genomic_DNA"/>
</dbReference>
<dbReference type="InterPro" id="IPR007991">
    <property type="entry name" value="RNA_pol_I_trans_ini_fac_RRN3"/>
</dbReference>
<dbReference type="GO" id="GO:0005634">
    <property type="term" value="C:nucleus"/>
    <property type="evidence" value="ECO:0007669"/>
    <property type="project" value="TreeGrafter"/>
</dbReference>
<dbReference type="AlphaFoldDB" id="A0A8T8SDY2"/>
<comment type="caution">
    <text evidence="2">The sequence shown here is derived from an EMBL/GenBank/DDBJ whole genome shotgun (WGS) entry which is preliminary data.</text>
</comment>
<gene>
    <name evidence="2" type="ORF">A4X13_0g8742</name>
</gene>
<evidence type="ECO:0000313" key="3">
    <source>
        <dbReference type="Proteomes" id="UP000077521"/>
    </source>
</evidence>
<organism evidence="2 3">
    <name type="scientific">Tilletia indica</name>
    <dbReference type="NCBI Taxonomy" id="43049"/>
    <lineage>
        <taxon>Eukaryota</taxon>
        <taxon>Fungi</taxon>
        <taxon>Dikarya</taxon>
        <taxon>Basidiomycota</taxon>
        <taxon>Ustilaginomycotina</taxon>
        <taxon>Exobasidiomycetes</taxon>
        <taxon>Tilletiales</taxon>
        <taxon>Tilletiaceae</taxon>
        <taxon>Tilletia</taxon>
    </lineage>
</organism>
<reference evidence="2" key="1">
    <citation type="submission" date="2016-04" db="EMBL/GenBank/DDBJ databases">
        <authorList>
            <person name="Nguyen H.D."/>
            <person name="Samba Siva P."/>
            <person name="Cullis J."/>
            <person name="Levesque C.A."/>
            <person name="Hambleton S."/>
        </authorList>
    </citation>
    <scope>NUCLEOTIDE SEQUENCE</scope>
    <source>
        <strain evidence="2">DAOMC 236416</strain>
    </source>
</reference>
<dbReference type="PANTHER" id="PTHR12790">
    <property type="entry name" value="TRANSCRIPTION INITIATION FACTOR IA RRN3"/>
    <property type="match status" value="1"/>
</dbReference>
<dbReference type="Pfam" id="PF05327">
    <property type="entry name" value="RRN3"/>
    <property type="match status" value="1"/>
</dbReference>
<evidence type="ECO:0000256" key="1">
    <source>
        <dbReference type="ARBA" id="ARBA00010098"/>
    </source>
</evidence>
<dbReference type="GO" id="GO:0001042">
    <property type="term" value="F:RNA polymerase I core binding"/>
    <property type="evidence" value="ECO:0007669"/>
    <property type="project" value="TreeGrafter"/>
</dbReference>
<dbReference type="GO" id="GO:0006361">
    <property type="term" value="P:transcription initiation at RNA polymerase I promoter"/>
    <property type="evidence" value="ECO:0007669"/>
    <property type="project" value="InterPro"/>
</dbReference>
<sequence>MGDFCVLVAVCSSGVVGAVLGHAVRALGYHSDWHELPLGAAPSYTARSATRRLVYLRVHALLRSLLSLIPTLPTTLFPLLLSNLPPKRPPLRTQGLYILNILRVTEYAPELTEGIWAAVVHRVMSIDVEVQMEVEDLEDDQGRLDFLDGAAGQDPDAPQLNGIIRPSVPDFLLLPLPTSLKSSTYTSLSFNLPSFQQTKASSSCLQLG</sequence>
<accession>A0A8T8SDY2</accession>
<reference evidence="2" key="2">
    <citation type="journal article" date="2019" name="IMA Fungus">
        <title>Genome sequencing and comparison of five Tilletia species to identify candidate genes for the detection of regulated species infecting wheat.</title>
        <authorList>
            <person name="Nguyen H.D.T."/>
            <person name="Sultana T."/>
            <person name="Kesanakurti P."/>
            <person name="Hambleton S."/>
        </authorList>
    </citation>
    <scope>NUCLEOTIDE SEQUENCE</scope>
    <source>
        <strain evidence="2">DAOMC 236416</strain>
    </source>
</reference>
<dbReference type="PANTHER" id="PTHR12790:SF0">
    <property type="entry name" value="RNA POLYMERASE I-SPECIFIC TRANSCRIPTION INITIATION FACTOR RRN3-RELATED"/>
    <property type="match status" value="1"/>
</dbReference>
<protein>
    <submittedName>
        <fullName evidence="2">Uncharacterized protein</fullName>
    </submittedName>
</protein>
<proteinExistence type="inferred from homology"/>
<comment type="similarity">
    <text evidence="1">Belongs to the RRN3 family.</text>
</comment>
<name>A0A8T8SDY2_9BASI</name>